<feature type="non-terminal residue" evidence="1">
    <location>
        <position position="91"/>
    </location>
</feature>
<reference evidence="1 2" key="1">
    <citation type="submission" date="2014-04" db="EMBL/GenBank/DDBJ databases">
        <authorList>
            <consortium name="DOE Joint Genome Institute"/>
            <person name="Kuo A."/>
            <person name="Kohler A."/>
            <person name="Costa M.D."/>
            <person name="Nagy L.G."/>
            <person name="Floudas D."/>
            <person name="Copeland A."/>
            <person name="Barry K.W."/>
            <person name="Cichocki N."/>
            <person name="Veneault-Fourrey C."/>
            <person name="LaButti K."/>
            <person name="Lindquist E.A."/>
            <person name="Lipzen A."/>
            <person name="Lundell T."/>
            <person name="Morin E."/>
            <person name="Murat C."/>
            <person name="Sun H."/>
            <person name="Tunlid A."/>
            <person name="Henrissat B."/>
            <person name="Grigoriev I.V."/>
            <person name="Hibbett D.S."/>
            <person name="Martin F."/>
            <person name="Nordberg H.P."/>
            <person name="Cantor M.N."/>
            <person name="Hua S.X."/>
        </authorList>
    </citation>
    <scope>NUCLEOTIDE SEQUENCE [LARGE SCALE GENOMIC DNA]</scope>
    <source>
        <strain evidence="1 2">441</strain>
    </source>
</reference>
<dbReference type="STRING" id="765257.A0A0C9ZAX4"/>
<evidence type="ECO:0000313" key="1">
    <source>
        <dbReference type="EMBL" id="KIK19637.1"/>
    </source>
</evidence>
<reference evidence="2" key="2">
    <citation type="submission" date="2015-01" db="EMBL/GenBank/DDBJ databases">
        <title>Evolutionary Origins and Diversification of the Mycorrhizal Mutualists.</title>
        <authorList>
            <consortium name="DOE Joint Genome Institute"/>
            <consortium name="Mycorrhizal Genomics Consortium"/>
            <person name="Kohler A."/>
            <person name="Kuo A."/>
            <person name="Nagy L.G."/>
            <person name="Floudas D."/>
            <person name="Copeland A."/>
            <person name="Barry K.W."/>
            <person name="Cichocki N."/>
            <person name="Veneault-Fourrey C."/>
            <person name="LaButti K."/>
            <person name="Lindquist E.A."/>
            <person name="Lipzen A."/>
            <person name="Lundell T."/>
            <person name="Morin E."/>
            <person name="Murat C."/>
            <person name="Riley R."/>
            <person name="Ohm R."/>
            <person name="Sun H."/>
            <person name="Tunlid A."/>
            <person name="Henrissat B."/>
            <person name="Grigoriev I.V."/>
            <person name="Hibbett D.S."/>
            <person name="Martin F."/>
        </authorList>
    </citation>
    <scope>NUCLEOTIDE SEQUENCE [LARGE SCALE GENOMIC DNA]</scope>
    <source>
        <strain evidence="2">441</strain>
    </source>
</reference>
<dbReference type="AlphaFoldDB" id="A0A0C9ZAX4"/>
<feature type="non-terminal residue" evidence="1">
    <location>
        <position position="1"/>
    </location>
</feature>
<gene>
    <name evidence="1" type="ORF">PISMIDRAFT_79986</name>
</gene>
<keyword evidence="2" id="KW-1185">Reference proteome</keyword>
<evidence type="ECO:0000313" key="2">
    <source>
        <dbReference type="Proteomes" id="UP000054018"/>
    </source>
</evidence>
<protein>
    <recommendedName>
        <fullName evidence="3">Nuclease HARBI1</fullName>
    </recommendedName>
</protein>
<dbReference type="HOGENOM" id="CLU_040082_6_1_1"/>
<sequence>ITGLTIRHVGEHFQRSNETISRYFQKLLFIFSSSPFYSEYVHMPASDVIQPEIRKNSRFWPFFKDAIGTLDGSHIHVAPAANDQVVYCNCK</sequence>
<dbReference type="OrthoDB" id="2617866at2759"/>
<name>A0A0C9ZAX4_9AGAM</name>
<dbReference type="Proteomes" id="UP000054018">
    <property type="component" value="Unassembled WGS sequence"/>
</dbReference>
<proteinExistence type="predicted"/>
<organism evidence="1 2">
    <name type="scientific">Pisolithus microcarpus 441</name>
    <dbReference type="NCBI Taxonomy" id="765257"/>
    <lineage>
        <taxon>Eukaryota</taxon>
        <taxon>Fungi</taxon>
        <taxon>Dikarya</taxon>
        <taxon>Basidiomycota</taxon>
        <taxon>Agaricomycotina</taxon>
        <taxon>Agaricomycetes</taxon>
        <taxon>Agaricomycetidae</taxon>
        <taxon>Boletales</taxon>
        <taxon>Sclerodermatineae</taxon>
        <taxon>Pisolithaceae</taxon>
        <taxon>Pisolithus</taxon>
    </lineage>
</organism>
<dbReference type="EMBL" id="KN833781">
    <property type="protein sequence ID" value="KIK19637.1"/>
    <property type="molecule type" value="Genomic_DNA"/>
</dbReference>
<accession>A0A0C9ZAX4</accession>
<evidence type="ECO:0008006" key="3">
    <source>
        <dbReference type="Google" id="ProtNLM"/>
    </source>
</evidence>